<proteinExistence type="predicted"/>
<protein>
    <submittedName>
        <fullName evidence="3">7972_t:CDS:1</fullName>
    </submittedName>
</protein>
<dbReference type="PROSITE" id="PS50994">
    <property type="entry name" value="INTEGRASE"/>
    <property type="match status" value="1"/>
</dbReference>
<organism evidence="3 4">
    <name type="scientific">Paraglomus brasilianum</name>
    <dbReference type="NCBI Taxonomy" id="144538"/>
    <lineage>
        <taxon>Eukaryota</taxon>
        <taxon>Fungi</taxon>
        <taxon>Fungi incertae sedis</taxon>
        <taxon>Mucoromycota</taxon>
        <taxon>Glomeromycotina</taxon>
        <taxon>Glomeromycetes</taxon>
        <taxon>Paraglomerales</taxon>
        <taxon>Paraglomeraceae</taxon>
        <taxon>Paraglomus</taxon>
    </lineage>
</organism>
<feature type="compositionally biased region" description="Low complexity" evidence="1">
    <location>
        <begin position="19"/>
        <end position="30"/>
    </location>
</feature>
<dbReference type="EMBL" id="CAJVPI010000865">
    <property type="protein sequence ID" value="CAG8578376.1"/>
    <property type="molecule type" value="Genomic_DNA"/>
</dbReference>
<accession>A0A9N9G1M5</accession>
<dbReference type="InterPro" id="IPR036397">
    <property type="entry name" value="RNaseH_sf"/>
</dbReference>
<feature type="compositionally biased region" description="Basic residues" evidence="1">
    <location>
        <begin position="1"/>
        <end position="13"/>
    </location>
</feature>
<dbReference type="InterPro" id="IPR001584">
    <property type="entry name" value="Integrase_cat-core"/>
</dbReference>
<evidence type="ECO:0000256" key="1">
    <source>
        <dbReference type="SAM" id="MobiDB-lite"/>
    </source>
</evidence>
<sequence>MPRPTGQHKHLNKARYQGTSTASNTTSETAVEISEPPTDINAISKNNTRGITIRHGRPRHPQSQGQIERLNQTIGRGFTKLLWDDENRLQRKDWIHVIDAFIISYNSTIHRAHGRTPHEEVDEENQMLASDAVGDDITKRTSRVQQLQQSVNNSLDKYRSKLCKQGSVYRKKTANNTIEAGTSVVIAPDHDMNPKTRKRKLQPTFSQEGKFKRLAANNHTAIVEVDGKDITTSIKRIKVVTGKGHSSE</sequence>
<dbReference type="InterPro" id="IPR050951">
    <property type="entry name" value="Retrovirus_Pol_polyprotein"/>
</dbReference>
<reference evidence="3" key="1">
    <citation type="submission" date="2021-06" db="EMBL/GenBank/DDBJ databases">
        <authorList>
            <person name="Kallberg Y."/>
            <person name="Tangrot J."/>
            <person name="Rosling A."/>
        </authorList>
    </citation>
    <scope>NUCLEOTIDE SEQUENCE</scope>
    <source>
        <strain evidence="3">BR232B</strain>
    </source>
</reference>
<evidence type="ECO:0000259" key="2">
    <source>
        <dbReference type="PROSITE" id="PS50994"/>
    </source>
</evidence>
<dbReference type="PANTHER" id="PTHR37984:SF5">
    <property type="entry name" value="PROTEIN NYNRIN-LIKE"/>
    <property type="match status" value="1"/>
</dbReference>
<evidence type="ECO:0000313" key="3">
    <source>
        <dbReference type="EMBL" id="CAG8578376.1"/>
    </source>
</evidence>
<dbReference type="GO" id="GO:0003676">
    <property type="term" value="F:nucleic acid binding"/>
    <property type="evidence" value="ECO:0007669"/>
    <property type="project" value="InterPro"/>
</dbReference>
<dbReference type="Proteomes" id="UP000789739">
    <property type="component" value="Unassembled WGS sequence"/>
</dbReference>
<comment type="caution">
    <text evidence="3">The sequence shown here is derived from an EMBL/GenBank/DDBJ whole genome shotgun (WGS) entry which is preliminary data.</text>
</comment>
<dbReference type="GO" id="GO:0015074">
    <property type="term" value="P:DNA integration"/>
    <property type="evidence" value="ECO:0007669"/>
    <property type="project" value="InterPro"/>
</dbReference>
<dbReference type="AlphaFoldDB" id="A0A9N9G1M5"/>
<evidence type="ECO:0000313" key="4">
    <source>
        <dbReference type="Proteomes" id="UP000789739"/>
    </source>
</evidence>
<gene>
    <name evidence="3" type="ORF">PBRASI_LOCUS6484</name>
</gene>
<dbReference type="InterPro" id="IPR012337">
    <property type="entry name" value="RNaseH-like_sf"/>
</dbReference>
<keyword evidence="4" id="KW-1185">Reference proteome</keyword>
<feature type="domain" description="Integrase catalytic" evidence="2">
    <location>
        <begin position="50"/>
        <end position="125"/>
    </location>
</feature>
<dbReference type="Gene3D" id="3.30.420.10">
    <property type="entry name" value="Ribonuclease H-like superfamily/Ribonuclease H"/>
    <property type="match status" value="1"/>
</dbReference>
<name>A0A9N9G1M5_9GLOM</name>
<dbReference type="SUPFAM" id="SSF53098">
    <property type="entry name" value="Ribonuclease H-like"/>
    <property type="match status" value="1"/>
</dbReference>
<dbReference type="GO" id="GO:0005634">
    <property type="term" value="C:nucleus"/>
    <property type="evidence" value="ECO:0007669"/>
    <property type="project" value="UniProtKB-ARBA"/>
</dbReference>
<dbReference type="OrthoDB" id="6138270at2759"/>
<dbReference type="PANTHER" id="PTHR37984">
    <property type="entry name" value="PROTEIN CBG26694"/>
    <property type="match status" value="1"/>
</dbReference>
<feature type="region of interest" description="Disordered" evidence="1">
    <location>
        <begin position="1"/>
        <end position="44"/>
    </location>
</feature>